<reference evidence="7" key="2">
    <citation type="submission" date="2023-06" db="EMBL/GenBank/DDBJ databases">
        <authorList>
            <consortium name="Lawrence Berkeley National Laboratory"/>
            <person name="Haridas S."/>
            <person name="Hensen N."/>
            <person name="Bonometti L."/>
            <person name="Westerberg I."/>
            <person name="Brannstrom I.O."/>
            <person name="Guillou S."/>
            <person name="Cros-Aarteil S."/>
            <person name="Calhoun S."/>
            <person name="Kuo A."/>
            <person name="Mondo S."/>
            <person name="Pangilinan J."/>
            <person name="Riley R."/>
            <person name="Labutti K."/>
            <person name="Andreopoulos B."/>
            <person name="Lipzen A."/>
            <person name="Chen C."/>
            <person name="Yanf M."/>
            <person name="Daum C."/>
            <person name="Ng V."/>
            <person name="Clum A."/>
            <person name="Steindorff A."/>
            <person name="Ohm R."/>
            <person name="Martin F."/>
            <person name="Silar P."/>
            <person name="Natvig D."/>
            <person name="Lalanne C."/>
            <person name="Gautier V."/>
            <person name="Ament-Velasquez S.L."/>
            <person name="Kruys A."/>
            <person name="Hutchinson M.I."/>
            <person name="Powell A.J."/>
            <person name="Barry K."/>
            <person name="Miller A.N."/>
            <person name="Grigoriev I.V."/>
            <person name="Debuchy R."/>
            <person name="Gladieux P."/>
            <person name="Thoren M.H."/>
            <person name="Johannesson H."/>
        </authorList>
    </citation>
    <scope>NUCLEOTIDE SEQUENCE</scope>
    <source>
        <strain evidence="7">CBS 118394</strain>
    </source>
</reference>
<proteinExistence type="inferred from homology"/>
<keyword evidence="5" id="KW-0539">Nucleus</keyword>
<keyword evidence="4" id="KW-0804">Transcription</keyword>
<dbReference type="InterPro" id="IPR009332">
    <property type="entry name" value="Med22"/>
</dbReference>
<feature type="compositionally biased region" description="Gly residues" evidence="6">
    <location>
        <begin position="174"/>
        <end position="183"/>
    </location>
</feature>
<feature type="region of interest" description="Disordered" evidence="6">
    <location>
        <begin position="146"/>
        <end position="183"/>
    </location>
</feature>
<accession>A0AAE0ID67</accession>
<evidence type="ECO:0000256" key="1">
    <source>
        <dbReference type="ARBA" id="ARBA00004123"/>
    </source>
</evidence>
<evidence type="ECO:0000256" key="4">
    <source>
        <dbReference type="ARBA" id="ARBA00023163"/>
    </source>
</evidence>
<reference evidence="7" key="1">
    <citation type="journal article" date="2023" name="Mol. Phylogenet. Evol.">
        <title>Genome-scale phylogeny and comparative genomics of the fungal order Sordariales.</title>
        <authorList>
            <person name="Hensen N."/>
            <person name="Bonometti L."/>
            <person name="Westerberg I."/>
            <person name="Brannstrom I.O."/>
            <person name="Guillou S."/>
            <person name="Cros-Aarteil S."/>
            <person name="Calhoun S."/>
            <person name="Haridas S."/>
            <person name="Kuo A."/>
            <person name="Mondo S."/>
            <person name="Pangilinan J."/>
            <person name="Riley R."/>
            <person name="LaButti K."/>
            <person name="Andreopoulos B."/>
            <person name="Lipzen A."/>
            <person name="Chen C."/>
            <person name="Yan M."/>
            <person name="Daum C."/>
            <person name="Ng V."/>
            <person name="Clum A."/>
            <person name="Steindorff A."/>
            <person name="Ohm R.A."/>
            <person name="Martin F."/>
            <person name="Silar P."/>
            <person name="Natvig D.O."/>
            <person name="Lalanne C."/>
            <person name="Gautier V."/>
            <person name="Ament-Velasquez S.L."/>
            <person name="Kruys A."/>
            <person name="Hutchinson M.I."/>
            <person name="Powell A.J."/>
            <person name="Barry K."/>
            <person name="Miller A.N."/>
            <person name="Grigoriev I.V."/>
            <person name="Debuchy R."/>
            <person name="Gladieux P."/>
            <person name="Hiltunen Thoren M."/>
            <person name="Johannesson H."/>
        </authorList>
    </citation>
    <scope>NUCLEOTIDE SEQUENCE</scope>
    <source>
        <strain evidence="7">CBS 118394</strain>
    </source>
</reference>
<evidence type="ECO:0000256" key="5">
    <source>
        <dbReference type="ARBA" id="ARBA00023242"/>
    </source>
</evidence>
<evidence type="ECO:0000256" key="6">
    <source>
        <dbReference type="SAM" id="MobiDB-lite"/>
    </source>
</evidence>
<protein>
    <submittedName>
        <fullName evidence="7">Uncharacterized protein</fullName>
    </submittedName>
</protein>
<sequence length="183" mass="19593">MERDHASTETLLDRENKLIADVLSGFRGLVVHGAEKVDNIASIGQAGYNSMAMEILMNGLVRFLPHHPSSFSLIINTRQKIKSTEDLLALTRRLRELWIVGPLKKPGDGDVEAAEGMQEDAAAILELLTRLRVDSREKMARESGGCMTYISGPIEGPPKPGPGQTAVNGNLTAEGGGAAAPHA</sequence>
<evidence type="ECO:0000256" key="3">
    <source>
        <dbReference type="ARBA" id="ARBA00023015"/>
    </source>
</evidence>
<gene>
    <name evidence="7" type="ORF">B0H66DRAFT_555539</name>
</gene>
<organism evidence="7 8">
    <name type="scientific">Apodospora peruviana</name>
    <dbReference type="NCBI Taxonomy" id="516989"/>
    <lineage>
        <taxon>Eukaryota</taxon>
        <taxon>Fungi</taxon>
        <taxon>Dikarya</taxon>
        <taxon>Ascomycota</taxon>
        <taxon>Pezizomycotina</taxon>
        <taxon>Sordariomycetes</taxon>
        <taxon>Sordariomycetidae</taxon>
        <taxon>Sordariales</taxon>
        <taxon>Lasiosphaeriaceae</taxon>
        <taxon>Apodospora</taxon>
    </lineage>
</organism>
<comment type="caution">
    <text evidence="7">The sequence shown here is derived from an EMBL/GenBank/DDBJ whole genome shotgun (WGS) entry which is preliminary data.</text>
</comment>
<dbReference type="EMBL" id="JAUEDM010000003">
    <property type="protein sequence ID" value="KAK3322945.1"/>
    <property type="molecule type" value="Genomic_DNA"/>
</dbReference>
<evidence type="ECO:0000256" key="2">
    <source>
        <dbReference type="ARBA" id="ARBA00005942"/>
    </source>
</evidence>
<dbReference type="Proteomes" id="UP001283341">
    <property type="component" value="Unassembled WGS sequence"/>
</dbReference>
<dbReference type="AlphaFoldDB" id="A0AAE0ID67"/>
<evidence type="ECO:0000313" key="7">
    <source>
        <dbReference type="EMBL" id="KAK3322945.1"/>
    </source>
</evidence>
<comment type="similarity">
    <text evidence="2">Belongs to the Mediator complex subunit 22 family.</text>
</comment>
<comment type="subcellular location">
    <subcellularLocation>
        <location evidence="1">Nucleus</location>
    </subcellularLocation>
</comment>
<keyword evidence="8" id="KW-1185">Reference proteome</keyword>
<dbReference type="GO" id="GO:0003712">
    <property type="term" value="F:transcription coregulator activity"/>
    <property type="evidence" value="ECO:0007669"/>
    <property type="project" value="InterPro"/>
</dbReference>
<keyword evidence="3" id="KW-0805">Transcription regulation</keyword>
<dbReference type="GO" id="GO:0006357">
    <property type="term" value="P:regulation of transcription by RNA polymerase II"/>
    <property type="evidence" value="ECO:0007669"/>
    <property type="project" value="InterPro"/>
</dbReference>
<name>A0AAE0ID67_9PEZI</name>
<evidence type="ECO:0000313" key="8">
    <source>
        <dbReference type="Proteomes" id="UP001283341"/>
    </source>
</evidence>
<dbReference type="GO" id="GO:0016592">
    <property type="term" value="C:mediator complex"/>
    <property type="evidence" value="ECO:0007669"/>
    <property type="project" value="InterPro"/>
</dbReference>
<dbReference type="Pfam" id="PF06179">
    <property type="entry name" value="Med22"/>
    <property type="match status" value="1"/>
</dbReference>